<comment type="subcellular location">
    <subcellularLocation>
        <location evidence="1 14">Cell outer membrane</location>
        <topology evidence="1 14">Multi-pass membrane protein</topology>
    </subcellularLocation>
</comment>
<evidence type="ECO:0000256" key="5">
    <source>
        <dbReference type="ARBA" id="ARBA00022496"/>
    </source>
</evidence>
<evidence type="ECO:0000256" key="1">
    <source>
        <dbReference type="ARBA" id="ARBA00004571"/>
    </source>
</evidence>
<dbReference type="InterPro" id="IPR037066">
    <property type="entry name" value="Plug_dom_sf"/>
</dbReference>
<evidence type="ECO:0000256" key="6">
    <source>
        <dbReference type="ARBA" id="ARBA00022692"/>
    </source>
</evidence>
<reference evidence="18 19" key="1">
    <citation type="submission" date="2021-02" db="EMBL/GenBank/DDBJ databases">
        <authorList>
            <person name="Lee D.-H."/>
        </authorList>
    </citation>
    <scope>NUCLEOTIDE SEQUENCE [LARGE SCALE GENOMIC DNA]</scope>
    <source>
        <strain evidence="18 19">UL073</strain>
    </source>
</reference>
<evidence type="ECO:0000256" key="16">
    <source>
        <dbReference type="RuleBase" id="RU003357"/>
    </source>
</evidence>
<evidence type="ECO:0000256" key="3">
    <source>
        <dbReference type="ARBA" id="ARBA00022448"/>
    </source>
</evidence>
<comment type="similarity">
    <text evidence="2 14 16">Belongs to the TonB-dependent receptor family.</text>
</comment>
<evidence type="ECO:0000256" key="13">
    <source>
        <dbReference type="ARBA" id="ARBA00023237"/>
    </source>
</evidence>
<feature type="domain" description="Secretin/TonB short N-terminal" evidence="17">
    <location>
        <begin position="67"/>
        <end position="118"/>
    </location>
</feature>
<dbReference type="InterPro" id="IPR000531">
    <property type="entry name" value="Beta-barrel_TonB"/>
</dbReference>
<organism evidence="18 19">
    <name type="scientific">Zestomonas insulae</name>
    <dbReference type="NCBI Taxonomy" id="2809017"/>
    <lineage>
        <taxon>Bacteria</taxon>
        <taxon>Pseudomonadati</taxon>
        <taxon>Pseudomonadota</taxon>
        <taxon>Gammaproteobacteria</taxon>
        <taxon>Pseudomonadales</taxon>
        <taxon>Pseudomonadaceae</taxon>
        <taxon>Zestomonas</taxon>
    </lineage>
</organism>
<keyword evidence="4 14" id="KW-1134">Transmembrane beta strand</keyword>
<dbReference type="InterPro" id="IPR010917">
    <property type="entry name" value="TonB_rcpt_CS"/>
</dbReference>
<evidence type="ECO:0000256" key="10">
    <source>
        <dbReference type="ARBA" id="ARBA00023077"/>
    </source>
</evidence>
<dbReference type="PROSITE" id="PS52016">
    <property type="entry name" value="TONB_DEPENDENT_REC_3"/>
    <property type="match status" value="1"/>
</dbReference>
<evidence type="ECO:0000256" key="14">
    <source>
        <dbReference type="PROSITE-ProRule" id="PRU01360"/>
    </source>
</evidence>
<keyword evidence="19" id="KW-1185">Reference proteome</keyword>
<dbReference type="InterPro" id="IPR012910">
    <property type="entry name" value="Plug_dom"/>
</dbReference>
<name>A0ABS2IA82_9GAMM</name>
<dbReference type="Gene3D" id="2.170.130.10">
    <property type="entry name" value="TonB-dependent receptor, plug domain"/>
    <property type="match status" value="1"/>
</dbReference>
<feature type="short sequence motif" description="TonB C-terminal box" evidence="15">
    <location>
        <begin position="802"/>
        <end position="819"/>
    </location>
</feature>
<keyword evidence="3 14" id="KW-0813">Transport</keyword>
<evidence type="ECO:0000256" key="12">
    <source>
        <dbReference type="ARBA" id="ARBA00023170"/>
    </source>
</evidence>
<keyword evidence="13 14" id="KW-0998">Cell outer membrane</keyword>
<keyword evidence="8" id="KW-0408">Iron</keyword>
<keyword evidence="9" id="KW-0406">Ion transport</keyword>
<sequence>MHPQYPLRRRNPLALAILGTTLALQGGLATLLLATPSPAHAERRQPVDIPAGPLGETLSRFAGAVGVVLSFDAQLTRGKHSPGLRGEYSADQGFAVLLAGSGLQAVRESDASFSLISQPDSDGALNLSATSISAAGLGDTTEGTGAYTTGETRSALKLPLTLRETPQSVTVVTRQQMDDQDARTISDVLSRAPGISMQAYDSDRVEFSTRGFAITNYQYDGVNTIYDGVYDQGTTHTDMAIYDRVEIIKGATGLMTGAGDPSATVNLVRKRPTRDFRASVTGSAGSWDNYRSEGDVSGPLNAEGTLRGRVVGVYQDRNSYLDHYEQQKDILYGVFEADLTPDTLLTFGVDHQNVKPRGSSWTGDVAFYADGTETDFPRSFNPGTEWSRRDFESTTLFGSLEQNLAYDWKLKASLTHMINDHDTLLGSASGGSPDPLTGEGMSLYWGHWEGHRVQDTADINVSGPFSLLGREHELVAGFTAAAAKTTGDLFATSPSDPSLTGAVPGSIFDWNGDYPKPYFPEVGDYETNQRQNGAYLAARFKPTDDLALILGTRVSNFKFDDSSDYFVDPDTRTSYEEHGVVTPYAGVIYDLDDTYSLYASYTAIYQPQILKQVGGGTLDPVEGASYEGGIKAEYFGGRLNASLAAFRIEQDNIGEYVETVGGFDYYKPVEGATTKGIELELAGELSEGWNLSAGYTYARTRDADEQRIFGFPLATSKPEHLARLFTTYRLPGELNRVTVGGGINWQSEFYGEAWGPYLLKQESYTLVDLMARYQVNEHLSASLNAKNVFDKKYLTGLGNFGTTYYGEPRSLSLSGTWQF</sequence>
<evidence type="ECO:0000256" key="7">
    <source>
        <dbReference type="ARBA" id="ARBA00022729"/>
    </source>
</evidence>
<evidence type="ECO:0000313" key="18">
    <source>
        <dbReference type="EMBL" id="MBM7060034.1"/>
    </source>
</evidence>
<keyword evidence="11 14" id="KW-0472">Membrane</keyword>
<evidence type="ECO:0000256" key="8">
    <source>
        <dbReference type="ARBA" id="ARBA00023004"/>
    </source>
</evidence>
<dbReference type="SMART" id="SM00965">
    <property type="entry name" value="STN"/>
    <property type="match status" value="1"/>
</dbReference>
<dbReference type="Pfam" id="PF07715">
    <property type="entry name" value="Plug"/>
    <property type="match status" value="1"/>
</dbReference>
<dbReference type="EMBL" id="JAFEUP010000001">
    <property type="protein sequence ID" value="MBM7060034.1"/>
    <property type="molecule type" value="Genomic_DNA"/>
</dbReference>
<dbReference type="PROSITE" id="PS01156">
    <property type="entry name" value="TONB_DEPENDENT_REC_2"/>
    <property type="match status" value="1"/>
</dbReference>
<keyword evidence="7" id="KW-0732">Signal</keyword>
<dbReference type="Pfam" id="PF00593">
    <property type="entry name" value="TonB_dep_Rec_b-barrel"/>
    <property type="match status" value="1"/>
</dbReference>
<evidence type="ECO:0000256" key="2">
    <source>
        <dbReference type="ARBA" id="ARBA00009810"/>
    </source>
</evidence>
<evidence type="ECO:0000256" key="11">
    <source>
        <dbReference type="ARBA" id="ARBA00023136"/>
    </source>
</evidence>
<keyword evidence="10 16" id="KW-0798">TonB box</keyword>
<dbReference type="Proteomes" id="UP000717995">
    <property type="component" value="Unassembled WGS sequence"/>
</dbReference>
<protein>
    <submittedName>
        <fullName evidence="18">TonB-dependent siderophore receptor</fullName>
    </submittedName>
</protein>
<dbReference type="Pfam" id="PF07660">
    <property type="entry name" value="STN"/>
    <property type="match status" value="1"/>
</dbReference>
<dbReference type="SUPFAM" id="SSF56935">
    <property type="entry name" value="Porins"/>
    <property type="match status" value="1"/>
</dbReference>
<evidence type="ECO:0000256" key="9">
    <source>
        <dbReference type="ARBA" id="ARBA00023065"/>
    </source>
</evidence>
<dbReference type="CDD" id="cd01347">
    <property type="entry name" value="ligand_gated_channel"/>
    <property type="match status" value="1"/>
</dbReference>
<dbReference type="NCBIfam" id="TIGR01783">
    <property type="entry name" value="TonB-siderophor"/>
    <property type="match status" value="1"/>
</dbReference>
<dbReference type="Gene3D" id="2.40.170.20">
    <property type="entry name" value="TonB-dependent receptor, beta-barrel domain"/>
    <property type="match status" value="1"/>
</dbReference>
<dbReference type="Gene3D" id="3.55.50.30">
    <property type="match status" value="1"/>
</dbReference>
<proteinExistence type="inferred from homology"/>
<dbReference type="RefSeq" id="WP_204915120.1">
    <property type="nucleotide sequence ID" value="NZ_JAFEUP010000001.1"/>
</dbReference>
<comment type="caution">
    <text evidence="18">The sequence shown here is derived from an EMBL/GenBank/DDBJ whole genome shotgun (WGS) entry which is preliminary data.</text>
</comment>
<keyword evidence="12 18" id="KW-0675">Receptor</keyword>
<evidence type="ECO:0000259" key="17">
    <source>
        <dbReference type="SMART" id="SM00965"/>
    </source>
</evidence>
<dbReference type="PANTHER" id="PTHR32552:SF74">
    <property type="entry name" value="HYDROXAMATE SIDEROPHORE RECEPTOR FHUE"/>
    <property type="match status" value="1"/>
</dbReference>
<keyword evidence="5" id="KW-0410">Iron transport</keyword>
<gene>
    <name evidence="18" type="ORF">JQX08_04885</name>
</gene>
<evidence type="ECO:0000256" key="15">
    <source>
        <dbReference type="PROSITE-ProRule" id="PRU10144"/>
    </source>
</evidence>
<evidence type="ECO:0000256" key="4">
    <source>
        <dbReference type="ARBA" id="ARBA00022452"/>
    </source>
</evidence>
<dbReference type="PANTHER" id="PTHR32552">
    <property type="entry name" value="FERRICHROME IRON RECEPTOR-RELATED"/>
    <property type="match status" value="1"/>
</dbReference>
<dbReference type="InterPro" id="IPR010105">
    <property type="entry name" value="TonB_sidphr_rcpt"/>
</dbReference>
<evidence type="ECO:0000313" key="19">
    <source>
        <dbReference type="Proteomes" id="UP000717995"/>
    </source>
</evidence>
<dbReference type="InterPro" id="IPR039426">
    <property type="entry name" value="TonB-dep_rcpt-like"/>
</dbReference>
<dbReference type="InterPro" id="IPR011662">
    <property type="entry name" value="Secretin/TonB_short_N"/>
</dbReference>
<dbReference type="InterPro" id="IPR036942">
    <property type="entry name" value="Beta-barrel_TonB_sf"/>
</dbReference>
<accession>A0ABS2IA82</accession>
<keyword evidence="6 14" id="KW-0812">Transmembrane</keyword>